<keyword evidence="2" id="KW-1185">Reference proteome</keyword>
<evidence type="ECO:0000313" key="2">
    <source>
        <dbReference type="Proteomes" id="UP001595885"/>
    </source>
</evidence>
<comment type="caution">
    <text evidence="1">The sequence shown here is derived from an EMBL/GenBank/DDBJ whole genome shotgun (WGS) entry which is preliminary data.</text>
</comment>
<dbReference type="Proteomes" id="UP001595885">
    <property type="component" value="Unassembled WGS sequence"/>
</dbReference>
<organism evidence="1 2">
    <name type="scientific">Flavobacterium ponti</name>
    <dbReference type="NCBI Taxonomy" id="665133"/>
    <lineage>
        <taxon>Bacteria</taxon>
        <taxon>Pseudomonadati</taxon>
        <taxon>Bacteroidota</taxon>
        <taxon>Flavobacteriia</taxon>
        <taxon>Flavobacteriales</taxon>
        <taxon>Flavobacteriaceae</taxon>
        <taxon>Flavobacterium</taxon>
    </lineage>
</organism>
<dbReference type="EMBL" id="JBHSGW010000025">
    <property type="protein sequence ID" value="MFC4740274.1"/>
    <property type="molecule type" value="Genomic_DNA"/>
</dbReference>
<protein>
    <submittedName>
        <fullName evidence="1">Uncharacterized protein</fullName>
    </submittedName>
</protein>
<dbReference type="PROSITE" id="PS51257">
    <property type="entry name" value="PROKAR_LIPOPROTEIN"/>
    <property type="match status" value="1"/>
</dbReference>
<name>A0ABV9P7N3_9FLAO</name>
<accession>A0ABV9P7N3</accession>
<dbReference type="RefSeq" id="WP_379741321.1">
    <property type="nucleotide sequence ID" value="NZ_JBHSGW010000025.1"/>
</dbReference>
<proteinExistence type="predicted"/>
<gene>
    <name evidence="1" type="ORF">ACFO3U_09750</name>
</gene>
<reference evidence="2" key="1">
    <citation type="journal article" date="2019" name="Int. J. Syst. Evol. Microbiol.">
        <title>The Global Catalogue of Microorganisms (GCM) 10K type strain sequencing project: providing services to taxonomists for standard genome sequencing and annotation.</title>
        <authorList>
            <consortium name="The Broad Institute Genomics Platform"/>
            <consortium name="The Broad Institute Genome Sequencing Center for Infectious Disease"/>
            <person name="Wu L."/>
            <person name="Ma J."/>
        </authorList>
    </citation>
    <scope>NUCLEOTIDE SEQUENCE [LARGE SCALE GENOMIC DNA]</scope>
    <source>
        <strain evidence="2">CCUG 50349</strain>
    </source>
</reference>
<sequence>MKNIFFILILLQLILSCTDKNKKMSEPKNEIDSIKSNSKAKKDNIFSDLILSEGNIKIYGDTSIQKNQITKVLLKFEPYISFQDFKVEIENVKAKLDLNSHELGKKFRTAIRNDYDNPESLFAGHYTFAKWGCGSPCQMNVLIDRRNGKIYDAPESSVGSEFRKDSRMLIINPPEEENYYYNDCIYCKPEIYILNEETKKFVKKESKY</sequence>
<evidence type="ECO:0000313" key="1">
    <source>
        <dbReference type="EMBL" id="MFC4740274.1"/>
    </source>
</evidence>